<feature type="non-terminal residue" evidence="1">
    <location>
        <position position="1"/>
    </location>
</feature>
<name>A0A061QQS1_9CHLO</name>
<proteinExistence type="predicted"/>
<evidence type="ECO:0000313" key="1">
    <source>
        <dbReference type="EMBL" id="JAC60800.1"/>
    </source>
</evidence>
<accession>A0A061QQS1</accession>
<sequence>NSSCNAENTFVDGFEQWATASKFQGPLWENILEAVREVLARISKENFTIFLTPKSYQAGSHKELFWSILVFIAVKNSHSGLHKQRCRLQLEKLVQKCGYPLVEFFKQLQAIAFHVLPLFSEVLHENVITIDKNLEMQDMWKHYVFTSVIMKRYSDIFKSNFVLSTPSHPASDPN</sequence>
<dbReference type="AlphaFoldDB" id="A0A061QQS1"/>
<organism evidence="1">
    <name type="scientific">Tetraselmis sp. GSL018</name>
    <dbReference type="NCBI Taxonomy" id="582737"/>
    <lineage>
        <taxon>Eukaryota</taxon>
        <taxon>Viridiplantae</taxon>
        <taxon>Chlorophyta</taxon>
        <taxon>core chlorophytes</taxon>
        <taxon>Chlorodendrophyceae</taxon>
        <taxon>Chlorodendrales</taxon>
        <taxon>Chlorodendraceae</taxon>
        <taxon>Tetraselmis</taxon>
    </lineage>
</organism>
<dbReference type="EMBL" id="GBEZ01026408">
    <property type="protein sequence ID" value="JAC60800.1"/>
    <property type="molecule type" value="Transcribed_RNA"/>
</dbReference>
<reference evidence="1" key="1">
    <citation type="submission" date="2014-05" db="EMBL/GenBank/DDBJ databases">
        <title>The transcriptome of the halophilic microalga Tetraselmis sp. GSL018 isolated from the Great Salt Lake, Utah.</title>
        <authorList>
            <person name="Jinkerson R.E."/>
            <person name="D'Adamo S."/>
            <person name="Posewitz M.C."/>
        </authorList>
    </citation>
    <scope>NUCLEOTIDE SEQUENCE</scope>
    <source>
        <strain evidence="1">GSL018</strain>
    </source>
</reference>
<protein>
    <submittedName>
        <fullName evidence="1">Uncharacterized protein</fullName>
    </submittedName>
</protein>
<gene>
    <name evidence="1" type="ORF">TSPGSL018_27983</name>
</gene>